<dbReference type="EMBL" id="LGRX02013565">
    <property type="protein sequence ID" value="KAK3265949.1"/>
    <property type="molecule type" value="Genomic_DNA"/>
</dbReference>
<gene>
    <name evidence="2" type="ORF">CYMTET_25399</name>
</gene>
<dbReference type="Proteomes" id="UP001190700">
    <property type="component" value="Unassembled WGS sequence"/>
</dbReference>
<dbReference type="SUPFAM" id="SSF82185">
    <property type="entry name" value="Histone H3 K4-specific methyltransferase SET7/9 N-terminal domain"/>
    <property type="match status" value="1"/>
</dbReference>
<reference evidence="2 3" key="1">
    <citation type="journal article" date="2015" name="Genome Biol. Evol.">
        <title>Comparative Genomics of a Bacterivorous Green Alga Reveals Evolutionary Causalities and Consequences of Phago-Mixotrophic Mode of Nutrition.</title>
        <authorList>
            <person name="Burns J.A."/>
            <person name="Paasch A."/>
            <person name="Narechania A."/>
            <person name="Kim E."/>
        </authorList>
    </citation>
    <scope>NUCLEOTIDE SEQUENCE [LARGE SCALE GENOMIC DNA]</scope>
    <source>
        <strain evidence="2 3">PLY_AMNH</strain>
    </source>
</reference>
<evidence type="ECO:0000313" key="3">
    <source>
        <dbReference type="Proteomes" id="UP001190700"/>
    </source>
</evidence>
<dbReference type="SUPFAM" id="SSF52047">
    <property type="entry name" value="RNI-like"/>
    <property type="match status" value="1"/>
</dbReference>
<dbReference type="Pfam" id="PF13516">
    <property type="entry name" value="LRR_6"/>
    <property type="match status" value="2"/>
</dbReference>
<dbReference type="Gene3D" id="3.80.10.10">
    <property type="entry name" value="Ribonuclease Inhibitor"/>
    <property type="match status" value="1"/>
</dbReference>
<comment type="caution">
    <text evidence="2">The sequence shown here is derived from an EMBL/GenBank/DDBJ whole genome shotgun (WGS) entry which is preliminary data.</text>
</comment>
<comment type="subcellular location">
    <subcellularLocation>
        <location evidence="1">Cytoplasm</location>
        <location evidence="1">Cytoskeleton</location>
        <location evidence="1">Cilium axoneme</location>
    </subcellularLocation>
</comment>
<dbReference type="Gene3D" id="2.20.110.10">
    <property type="entry name" value="Histone H3 K4-specific methyltransferase SET7/9 N-terminal domain"/>
    <property type="match status" value="1"/>
</dbReference>
<name>A0AAE0FTY4_9CHLO</name>
<evidence type="ECO:0000313" key="2">
    <source>
        <dbReference type="EMBL" id="KAK3265949.1"/>
    </source>
</evidence>
<protein>
    <submittedName>
        <fullName evidence="2">Uncharacterized protein</fullName>
    </submittedName>
</protein>
<dbReference type="InterPro" id="IPR001611">
    <property type="entry name" value="Leu-rich_rpt"/>
</dbReference>
<dbReference type="PANTHER" id="PTHR23084">
    <property type="entry name" value="PHOSPHATIDYLINOSITOL-4-PHOSPHATE 5-KINASE RELATED"/>
    <property type="match status" value="1"/>
</dbReference>
<dbReference type="InterPro" id="IPR032675">
    <property type="entry name" value="LRR_dom_sf"/>
</dbReference>
<keyword evidence="3" id="KW-1185">Reference proteome</keyword>
<dbReference type="PROSITE" id="PS51450">
    <property type="entry name" value="LRR"/>
    <property type="match status" value="1"/>
</dbReference>
<organism evidence="2 3">
    <name type="scientific">Cymbomonas tetramitiformis</name>
    <dbReference type="NCBI Taxonomy" id="36881"/>
    <lineage>
        <taxon>Eukaryota</taxon>
        <taxon>Viridiplantae</taxon>
        <taxon>Chlorophyta</taxon>
        <taxon>Pyramimonadophyceae</taxon>
        <taxon>Pyramimonadales</taxon>
        <taxon>Pyramimonadaceae</taxon>
        <taxon>Cymbomonas</taxon>
    </lineage>
</organism>
<accession>A0AAE0FTY4</accession>
<sequence length="547" mass="63501">MPSTRRYRRGEVYSGGFWRAKRHGLGEMRYADGSTYQGRWCFGLRHGWGAYWNVGVRFEGLWKGDLPWGRSPRWNPLFSLQQLSDPLDMDVPVRAPAHVTRNSQRSLFPPGQKLTATLYSEWLRERQRRVLGQDNTRRSVITDEAAGVSQTPPAVLQAAELGRLQARVQHTQTFLDMARRTRTSRDAGITLMEIGGSSMLKYDKMLAQHRRMPLVNCFNEWRGFAARRTWLTGQVIRMQHQWYTRGVVKYLKRRRDVTSNAKKLHLRSLTREWFVFWASFSQSNALEQRRVCKHYKIALGRRLVRLWHVAARRLQDEAKRRGILKWKGNYTSKALTWWKSWHAKRVEKHQFLASCRNFFDNSLLHLVVHAWFTCGLELRQIRTEGLLALFRQYCQLECIMPTRSGVRTLESIAKVSQDSLLQRHLDFRYHYLGDRGASCMVQTLDRFISAGSCCVVITLDLSGNGIHDRSAAIISDMLQGYKWKNLTSLDLRDNEISARGGLQLLRLLERQPGIVQLRCEGNPIGDIRVQEELEALLRSNMQRAATG</sequence>
<dbReference type="AlphaFoldDB" id="A0AAE0FTY4"/>
<proteinExistence type="predicted"/>
<evidence type="ECO:0000256" key="1">
    <source>
        <dbReference type="ARBA" id="ARBA00004430"/>
    </source>
</evidence>
<dbReference type="PANTHER" id="PTHR23084:SF263">
    <property type="entry name" value="MORN REPEAT-CONTAINING PROTEIN 1"/>
    <property type="match status" value="1"/>
</dbReference>
<dbReference type="GO" id="GO:0005930">
    <property type="term" value="C:axoneme"/>
    <property type="evidence" value="ECO:0007669"/>
    <property type="project" value="UniProtKB-SubCell"/>
</dbReference>